<keyword evidence="1" id="KW-0472">Membrane</keyword>
<keyword evidence="3" id="KW-1185">Reference proteome</keyword>
<keyword evidence="1" id="KW-1133">Transmembrane helix</keyword>
<evidence type="ECO:0000313" key="3">
    <source>
        <dbReference type="Proteomes" id="UP001299970"/>
    </source>
</evidence>
<organism evidence="2 3">
    <name type="scientific">Pseudonocardia alaniniphila</name>
    <dbReference type="NCBI Taxonomy" id="75291"/>
    <lineage>
        <taxon>Bacteria</taxon>
        <taxon>Bacillati</taxon>
        <taxon>Actinomycetota</taxon>
        <taxon>Actinomycetes</taxon>
        <taxon>Pseudonocardiales</taxon>
        <taxon>Pseudonocardiaceae</taxon>
        <taxon>Pseudonocardia</taxon>
    </lineage>
</organism>
<name>A0ABS9TJF4_9PSEU</name>
<keyword evidence="1" id="KW-0812">Transmembrane</keyword>
<evidence type="ECO:0000256" key="1">
    <source>
        <dbReference type="SAM" id="Phobius"/>
    </source>
</evidence>
<dbReference type="Proteomes" id="UP001299970">
    <property type="component" value="Unassembled WGS sequence"/>
</dbReference>
<feature type="transmembrane region" description="Helical" evidence="1">
    <location>
        <begin position="15"/>
        <end position="41"/>
    </location>
</feature>
<dbReference type="EMBL" id="JAKXMK010000020">
    <property type="protein sequence ID" value="MCH6168656.1"/>
    <property type="molecule type" value="Genomic_DNA"/>
</dbReference>
<evidence type="ECO:0000313" key="2">
    <source>
        <dbReference type="EMBL" id="MCH6168656.1"/>
    </source>
</evidence>
<reference evidence="2 3" key="1">
    <citation type="submission" date="2022-03" db="EMBL/GenBank/DDBJ databases">
        <title>Pseudonocardia alaer sp. nov., a novel actinomycete isolated from reed forest soil.</title>
        <authorList>
            <person name="Wang L."/>
        </authorList>
    </citation>
    <scope>NUCLEOTIDE SEQUENCE [LARGE SCALE GENOMIC DNA]</scope>
    <source>
        <strain evidence="2 3">Y-16303</strain>
    </source>
</reference>
<proteinExistence type="predicted"/>
<dbReference type="RefSeq" id="WP_241039297.1">
    <property type="nucleotide sequence ID" value="NZ_BAAAJF010000022.1"/>
</dbReference>
<gene>
    <name evidence="2" type="ORF">MMF94_23435</name>
</gene>
<accession>A0ABS9TJF4</accession>
<sequence length="110" mass="11418">MSTSPAALSPGEVTYWSVILLIGLVVIVAVVVLLSMLIAYVKRIDRHTTAIGGTLTEITANTADTKLIPTTGDGLDLVLAEGLQHHLFLGRVVDSIPTPAASAPRSEGSA</sequence>
<comment type="caution">
    <text evidence="2">The sequence shown here is derived from an EMBL/GenBank/DDBJ whole genome shotgun (WGS) entry which is preliminary data.</text>
</comment>
<protein>
    <submittedName>
        <fullName evidence="2">Uncharacterized protein</fullName>
    </submittedName>
</protein>